<gene>
    <name evidence="4" type="ORF">EB796_013981</name>
</gene>
<evidence type="ECO:0000259" key="3">
    <source>
        <dbReference type="SMART" id="SM01359"/>
    </source>
</evidence>
<comment type="caution">
    <text evidence="4">The sequence shown here is derived from an EMBL/GenBank/DDBJ whole genome shotgun (WGS) entry which is preliminary data.</text>
</comment>
<evidence type="ECO:0000313" key="5">
    <source>
        <dbReference type="Proteomes" id="UP000593567"/>
    </source>
</evidence>
<feature type="domain" description="Alpha-2-macroglobulin bait region" evidence="3">
    <location>
        <begin position="79"/>
        <end position="215"/>
    </location>
</feature>
<keyword evidence="5" id="KW-1185">Reference proteome</keyword>
<dbReference type="SMART" id="SM01359">
    <property type="entry name" value="A2M_N_2"/>
    <property type="match status" value="1"/>
</dbReference>
<evidence type="ECO:0000313" key="4">
    <source>
        <dbReference type="EMBL" id="KAF6027708.1"/>
    </source>
</evidence>
<keyword evidence="2" id="KW-0882">Thioester bond</keyword>
<sequence>MYKFHFNSEIQRWSWLPTPTRTDYVTVSVTFPKDGLAQFKLDVPSGTTSITLDAKYDGKDSVQATKTITETKSKTNNFIQLLLLTNQLQAGSLATFKMSSTVPNQVIDYQIWSRGSMVVSGSVTVNSQSSFSVQMLPIMAPSARIVAYYVTSGSNPELVADSLNFNVEGAFDKNQVQVSYSKSKAAPGESVDVEVTAASGSLVGLLAVDQSVLLLAGGNDITQDDVLSELRSYDTTTQSTSYPQFRFFWYPYSVSGTDTSSILSNSGLVALTNTLVYKHVDPIIRPPIWNMAMARGGFGGVRPGIAVPEMAIASVADSIGPVAPAPNSASSSLLRKWLYERFFQKVGCGQT</sequence>
<organism evidence="4 5">
    <name type="scientific">Bugula neritina</name>
    <name type="common">Brown bryozoan</name>
    <name type="synonym">Sertularia neritina</name>
    <dbReference type="NCBI Taxonomy" id="10212"/>
    <lineage>
        <taxon>Eukaryota</taxon>
        <taxon>Metazoa</taxon>
        <taxon>Spiralia</taxon>
        <taxon>Lophotrochozoa</taxon>
        <taxon>Bryozoa</taxon>
        <taxon>Gymnolaemata</taxon>
        <taxon>Cheilostomatida</taxon>
        <taxon>Flustrina</taxon>
        <taxon>Buguloidea</taxon>
        <taxon>Bugulidae</taxon>
        <taxon>Bugula</taxon>
    </lineage>
</organism>
<evidence type="ECO:0000256" key="1">
    <source>
        <dbReference type="ARBA" id="ARBA00022729"/>
    </source>
</evidence>
<dbReference type="Gene3D" id="2.60.40.1930">
    <property type="match status" value="1"/>
</dbReference>
<dbReference type="AlphaFoldDB" id="A0A7J7JQI0"/>
<evidence type="ECO:0000256" key="2">
    <source>
        <dbReference type="ARBA" id="ARBA00022966"/>
    </source>
</evidence>
<name>A0A7J7JQI0_BUGNE</name>
<dbReference type="Gene3D" id="6.20.50.160">
    <property type="match status" value="1"/>
</dbReference>
<proteinExistence type="predicted"/>
<reference evidence="4" key="1">
    <citation type="submission" date="2020-06" db="EMBL/GenBank/DDBJ databases">
        <title>Draft genome of Bugula neritina, a colonial animal packing powerful symbionts and potential medicines.</title>
        <authorList>
            <person name="Rayko M."/>
        </authorList>
    </citation>
    <scope>NUCLEOTIDE SEQUENCE [LARGE SCALE GENOMIC DNA]</scope>
    <source>
        <strain evidence="4">Kwan_BN1</strain>
    </source>
</reference>
<dbReference type="InterPro" id="IPR011625">
    <property type="entry name" value="A2M_N_BRD"/>
</dbReference>
<accession>A0A7J7JQI0</accession>
<keyword evidence="1" id="KW-0732">Signal</keyword>
<dbReference type="PANTHER" id="PTHR11412:SF136">
    <property type="entry name" value="CD109 ANTIGEN"/>
    <property type="match status" value="1"/>
</dbReference>
<dbReference type="OrthoDB" id="6155561at2759"/>
<dbReference type="InterPro" id="IPR050473">
    <property type="entry name" value="A2M/Complement_sys"/>
</dbReference>
<dbReference type="Proteomes" id="UP000593567">
    <property type="component" value="Unassembled WGS sequence"/>
</dbReference>
<dbReference type="PANTHER" id="PTHR11412">
    <property type="entry name" value="MACROGLOBULIN / COMPLEMENT"/>
    <property type="match status" value="1"/>
</dbReference>
<dbReference type="Pfam" id="PF07703">
    <property type="entry name" value="A2M_BRD"/>
    <property type="match status" value="1"/>
</dbReference>
<protein>
    <recommendedName>
        <fullName evidence="3">Alpha-2-macroglobulin bait region domain-containing protein</fullName>
    </recommendedName>
</protein>
<dbReference type="EMBL" id="VXIV02002038">
    <property type="protein sequence ID" value="KAF6027708.1"/>
    <property type="molecule type" value="Genomic_DNA"/>
</dbReference>